<organism evidence="2">
    <name type="scientific">Mantoniella antarctica</name>
    <dbReference type="NCBI Taxonomy" id="81844"/>
    <lineage>
        <taxon>Eukaryota</taxon>
        <taxon>Viridiplantae</taxon>
        <taxon>Chlorophyta</taxon>
        <taxon>Mamiellophyceae</taxon>
        <taxon>Mamiellales</taxon>
        <taxon>Mamiellaceae</taxon>
        <taxon>Mantoniella</taxon>
    </lineage>
</organism>
<evidence type="ECO:0000313" key="2">
    <source>
        <dbReference type="EMBL" id="CAD8723010.1"/>
    </source>
</evidence>
<feature type="region of interest" description="Disordered" evidence="1">
    <location>
        <begin position="1"/>
        <end position="21"/>
    </location>
</feature>
<sequence>MSPLQLCATTPLAGPTASGAATVAGRPTCAAARAHVARRKSKGISLWSFGGDTHGRGRRRGKGEAVVRASTSGDGLQPDFPFGPNGPPRDPNWNDAAETSPRPRADDYADWKNAKDPETEAFKRAAAAAGRSDDFVVGAKPLDEKMLSRVMLQLLQNHTRGIPAAALLDKVKSDMCLDGYKSVLVGIGRTRQWALAREVVTWVRAQGIEQGDKGSEVLTSNWFVALMRRRVDDKEWEAAVEVFEYMRDFGGIPSGECIDMFAQVTDNEASMNAITVRRCRSLAEWLAASDAGKALWHLSFGTPGMDIPEVRPSKSVRIAMPTEEFDINGDIDKLREQFKEYL</sequence>
<feature type="region of interest" description="Disordered" evidence="1">
    <location>
        <begin position="46"/>
        <end position="110"/>
    </location>
</feature>
<reference evidence="2" key="1">
    <citation type="submission" date="2021-01" db="EMBL/GenBank/DDBJ databases">
        <authorList>
            <person name="Corre E."/>
            <person name="Pelletier E."/>
            <person name="Niang G."/>
            <person name="Scheremetjew M."/>
            <person name="Finn R."/>
            <person name="Kale V."/>
            <person name="Holt S."/>
            <person name="Cochrane G."/>
            <person name="Meng A."/>
            <person name="Brown T."/>
            <person name="Cohen L."/>
        </authorList>
    </citation>
    <scope>NUCLEOTIDE SEQUENCE</scope>
    <source>
        <strain evidence="2">SL-175</strain>
    </source>
</reference>
<dbReference type="EMBL" id="HBFC01037360">
    <property type="protein sequence ID" value="CAD8723010.1"/>
    <property type="molecule type" value="Transcribed_RNA"/>
</dbReference>
<accession>A0A7S0XHX6</accession>
<evidence type="ECO:0000256" key="1">
    <source>
        <dbReference type="SAM" id="MobiDB-lite"/>
    </source>
</evidence>
<gene>
    <name evidence="2" type="ORF">MANT1106_LOCUS22226</name>
</gene>
<name>A0A7S0XHX6_9CHLO</name>
<proteinExistence type="predicted"/>
<protein>
    <submittedName>
        <fullName evidence="2">Uncharacterized protein</fullName>
    </submittedName>
</protein>
<feature type="compositionally biased region" description="Basic and acidic residues" evidence="1">
    <location>
        <begin position="101"/>
        <end position="110"/>
    </location>
</feature>
<dbReference type="AlphaFoldDB" id="A0A7S0XHX6"/>